<evidence type="ECO:0000256" key="6">
    <source>
        <dbReference type="ARBA" id="ARBA00023002"/>
    </source>
</evidence>
<dbReference type="InterPro" id="IPR036396">
    <property type="entry name" value="Cyt_P450_sf"/>
</dbReference>
<evidence type="ECO:0000256" key="8">
    <source>
        <dbReference type="ARBA" id="ARBA00023033"/>
    </source>
</evidence>
<evidence type="ECO:0000313" key="10">
    <source>
        <dbReference type="EMBL" id="KIM26474.1"/>
    </source>
</evidence>
<keyword evidence="7 9" id="KW-0408">Iron</keyword>
<dbReference type="AlphaFoldDB" id="A0A0C3B2Q8"/>
<proteinExistence type="inferred from homology"/>
<evidence type="ECO:0008006" key="12">
    <source>
        <dbReference type="Google" id="ProtNLM"/>
    </source>
</evidence>
<dbReference type="Gene3D" id="1.10.630.10">
    <property type="entry name" value="Cytochrome P450"/>
    <property type="match status" value="1"/>
</dbReference>
<reference evidence="10 11" key="1">
    <citation type="submission" date="2014-04" db="EMBL/GenBank/DDBJ databases">
        <authorList>
            <consortium name="DOE Joint Genome Institute"/>
            <person name="Kuo A."/>
            <person name="Zuccaro A."/>
            <person name="Kohler A."/>
            <person name="Nagy L.G."/>
            <person name="Floudas D."/>
            <person name="Copeland A."/>
            <person name="Barry K.W."/>
            <person name="Cichocki N."/>
            <person name="Veneault-Fourrey C."/>
            <person name="LaButti K."/>
            <person name="Lindquist E.A."/>
            <person name="Lipzen A."/>
            <person name="Lundell T."/>
            <person name="Morin E."/>
            <person name="Murat C."/>
            <person name="Sun H."/>
            <person name="Tunlid A."/>
            <person name="Henrissat B."/>
            <person name="Grigoriev I.V."/>
            <person name="Hibbett D.S."/>
            <person name="Martin F."/>
            <person name="Nordberg H.P."/>
            <person name="Cantor M.N."/>
            <person name="Hua S.X."/>
        </authorList>
    </citation>
    <scope>NUCLEOTIDE SEQUENCE [LARGE SCALE GENOMIC DNA]</scope>
    <source>
        <strain evidence="10 11">MAFF 305830</strain>
    </source>
</reference>
<dbReference type="HOGENOM" id="CLU_001570_25_0_1"/>
<keyword evidence="4 9" id="KW-0349">Heme</keyword>
<dbReference type="PANTHER" id="PTHR24305">
    <property type="entry name" value="CYTOCHROME P450"/>
    <property type="match status" value="1"/>
</dbReference>
<dbReference type="InterPro" id="IPR050121">
    <property type="entry name" value="Cytochrome_P450_monoxygenase"/>
</dbReference>
<sequence length="542" mass="61594">MGNISSQIQPSEVFRPFNLFILFVTLYGVETARKFTKARAALARVGNMLGPRAIFGPYSLLGKILPPIPYVKLSSEIHFGEKYAFHQKYGCDVIADGYIFDPNQVYLRIADAAVVKQLTTNRIEFPKPLKMYKSTSLYGTNVVATEFDEWKRHRRIVAPSFNERNNRLVYEETARISMELLDVWSANGENETFKVDNVVTFTSRLALMVISAAGFGYRFGWDEMKDPPAGHQMTFPKALSTVLSNFILRLILSDGILKLWKGGRNVLTAFKELRVHMREMIEERRQSAIDGSHGQADLFTNLINGTSLEEDEKTIDQLTDEELMGNVFIFLFAVHETTANSMGFTLALLATHQDIQENAFQELRGIVPEGERPAYTHIVKWAYGLAVTYESLRMYPPVTGFPKYAAEDTVIVTTSADGKNTPITIPVPKGTDLLINLAALHYNPKYWDEPEVFRPERFLGNYNRDAFMPFAAGPRGCIGRRFSELEALTFLAHLLLNYRFEGTPLNDKETPAQMKERLLQWSQGPITLCPKRIPLTFTRRRK</sequence>
<dbReference type="PRINTS" id="PR00385">
    <property type="entry name" value="P450"/>
</dbReference>
<dbReference type="EMBL" id="KN824306">
    <property type="protein sequence ID" value="KIM26474.1"/>
    <property type="molecule type" value="Genomic_DNA"/>
</dbReference>
<dbReference type="GO" id="GO:0016705">
    <property type="term" value="F:oxidoreductase activity, acting on paired donors, with incorporation or reduction of molecular oxygen"/>
    <property type="evidence" value="ECO:0007669"/>
    <property type="project" value="InterPro"/>
</dbReference>
<dbReference type="STRING" id="933852.A0A0C3B2Q8"/>
<evidence type="ECO:0000256" key="9">
    <source>
        <dbReference type="PIRSR" id="PIRSR602401-1"/>
    </source>
</evidence>
<reference evidence="11" key="2">
    <citation type="submission" date="2015-01" db="EMBL/GenBank/DDBJ databases">
        <title>Evolutionary Origins and Diversification of the Mycorrhizal Mutualists.</title>
        <authorList>
            <consortium name="DOE Joint Genome Institute"/>
            <consortium name="Mycorrhizal Genomics Consortium"/>
            <person name="Kohler A."/>
            <person name="Kuo A."/>
            <person name="Nagy L.G."/>
            <person name="Floudas D."/>
            <person name="Copeland A."/>
            <person name="Barry K.W."/>
            <person name="Cichocki N."/>
            <person name="Veneault-Fourrey C."/>
            <person name="LaButti K."/>
            <person name="Lindquist E.A."/>
            <person name="Lipzen A."/>
            <person name="Lundell T."/>
            <person name="Morin E."/>
            <person name="Murat C."/>
            <person name="Riley R."/>
            <person name="Ohm R."/>
            <person name="Sun H."/>
            <person name="Tunlid A."/>
            <person name="Henrissat B."/>
            <person name="Grigoriev I.V."/>
            <person name="Hibbett D.S."/>
            <person name="Martin F."/>
        </authorList>
    </citation>
    <scope>NUCLEOTIDE SEQUENCE [LARGE SCALE GENOMIC DNA]</scope>
    <source>
        <strain evidence="11">MAFF 305830</strain>
    </source>
</reference>
<dbReference type="Pfam" id="PF00067">
    <property type="entry name" value="p450"/>
    <property type="match status" value="1"/>
</dbReference>
<dbReference type="GO" id="GO:0005506">
    <property type="term" value="F:iron ion binding"/>
    <property type="evidence" value="ECO:0007669"/>
    <property type="project" value="InterPro"/>
</dbReference>
<comment type="cofactor">
    <cofactor evidence="1 9">
        <name>heme</name>
        <dbReference type="ChEBI" id="CHEBI:30413"/>
    </cofactor>
</comment>
<evidence type="ECO:0000256" key="2">
    <source>
        <dbReference type="ARBA" id="ARBA00005179"/>
    </source>
</evidence>
<accession>A0A0C3B2Q8</accession>
<evidence type="ECO:0000256" key="4">
    <source>
        <dbReference type="ARBA" id="ARBA00022617"/>
    </source>
</evidence>
<dbReference type="OrthoDB" id="1470350at2759"/>
<dbReference type="Proteomes" id="UP000054097">
    <property type="component" value="Unassembled WGS sequence"/>
</dbReference>
<evidence type="ECO:0000313" key="11">
    <source>
        <dbReference type="Proteomes" id="UP000054097"/>
    </source>
</evidence>
<feature type="binding site" description="axial binding residue" evidence="9">
    <location>
        <position position="477"/>
    </location>
    <ligand>
        <name>heme</name>
        <dbReference type="ChEBI" id="CHEBI:30413"/>
    </ligand>
    <ligandPart>
        <name>Fe</name>
        <dbReference type="ChEBI" id="CHEBI:18248"/>
    </ligandPart>
</feature>
<dbReference type="GO" id="GO:0004497">
    <property type="term" value="F:monooxygenase activity"/>
    <property type="evidence" value="ECO:0007669"/>
    <property type="project" value="UniProtKB-KW"/>
</dbReference>
<evidence type="ECO:0000256" key="5">
    <source>
        <dbReference type="ARBA" id="ARBA00022723"/>
    </source>
</evidence>
<dbReference type="GO" id="GO:0020037">
    <property type="term" value="F:heme binding"/>
    <property type="evidence" value="ECO:0007669"/>
    <property type="project" value="InterPro"/>
</dbReference>
<evidence type="ECO:0000256" key="3">
    <source>
        <dbReference type="ARBA" id="ARBA00010617"/>
    </source>
</evidence>
<keyword evidence="5 9" id="KW-0479">Metal-binding</keyword>
<dbReference type="InterPro" id="IPR002401">
    <property type="entry name" value="Cyt_P450_E_grp-I"/>
</dbReference>
<dbReference type="InterPro" id="IPR001128">
    <property type="entry name" value="Cyt_P450"/>
</dbReference>
<dbReference type="PRINTS" id="PR00463">
    <property type="entry name" value="EP450I"/>
</dbReference>
<keyword evidence="6" id="KW-0560">Oxidoreductase</keyword>
<gene>
    <name evidence="10" type="ORF">M408DRAFT_313561</name>
</gene>
<protein>
    <recommendedName>
        <fullName evidence="12">Cytochrome P450</fullName>
    </recommendedName>
</protein>
<organism evidence="10 11">
    <name type="scientific">Serendipita vermifera MAFF 305830</name>
    <dbReference type="NCBI Taxonomy" id="933852"/>
    <lineage>
        <taxon>Eukaryota</taxon>
        <taxon>Fungi</taxon>
        <taxon>Dikarya</taxon>
        <taxon>Basidiomycota</taxon>
        <taxon>Agaricomycotina</taxon>
        <taxon>Agaricomycetes</taxon>
        <taxon>Sebacinales</taxon>
        <taxon>Serendipitaceae</taxon>
        <taxon>Serendipita</taxon>
    </lineage>
</organism>
<keyword evidence="8" id="KW-0503">Monooxygenase</keyword>
<name>A0A0C3B2Q8_SERVB</name>
<dbReference type="SUPFAM" id="SSF48264">
    <property type="entry name" value="Cytochrome P450"/>
    <property type="match status" value="1"/>
</dbReference>
<keyword evidence="11" id="KW-1185">Reference proteome</keyword>
<evidence type="ECO:0000256" key="7">
    <source>
        <dbReference type="ARBA" id="ARBA00023004"/>
    </source>
</evidence>
<comment type="similarity">
    <text evidence="3">Belongs to the cytochrome P450 family.</text>
</comment>
<evidence type="ECO:0000256" key="1">
    <source>
        <dbReference type="ARBA" id="ARBA00001971"/>
    </source>
</evidence>
<comment type="pathway">
    <text evidence="2">Secondary metabolite biosynthesis.</text>
</comment>
<dbReference type="PANTHER" id="PTHR24305:SF166">
    <property type="entry name" value="CYTOCHROME P450 12A4, MITOCHONDRIAL-RELATED"/>
    <property type="match status" value="1"/>
</dbReference>